<dbReference type="Proteomes" id="UP000663844">
    <property type="component" value="Unassembled WGS sequence"/>
</dbReference>
<feature type="non-terminal residue" evidence="2">
    <location>
        <position position="47"/>
    </location>
</feature>
<evidence type="ECO:0000259" key="1">
    <source>
        <dbReference type="Pfam" id="PF24179"/>
    </source>
</evidence>
<proteinExistence type="predicted"/>
<feature type="domain" description="Lysophospholipase NTE1-like P-loop" evidence="1">
    <location>
        <begin position="1"/>
        <end position="46"/>
    </location>
</feature>
<dbReference type="EMBL" id="CAJOAZ010028340">
    <property type="protein sequence ID" value="CAF4416793.1"/>
    <property type="molecule type" value="Genomic_DNA"/>
</dbReference>
<organism evidence="2 3">
    <name type="scientific">Adineta steineri</name>
    <dbReference type="NCBI Taxonomy" id="433720"/>
    <lineage>
        <taxon>Eukaryota</taxon>
        <taxon>Metazoa</taxon>
        <taxon>Spiralia</taxon>
        <taxon>Gnathifera</taxon>
        <taxon>Rotifera</taxon>
        <taxon>Eurotatoria</taxon>
        <taxon>Bdelloidea</taxon>
        <taxon>Adinetida</taxon>
        <taxon>Adinetidae</taxon>
        <taxon>Adineta</taxon>
    </lineage>
</organism>
<dbReference type="InterPro" id="IPR056556">
    <property type="entry name" value="NTE1_P-loop_dom"/>
</dbReference>
<comment type="caution">
    <text evidence="2">The sequence shown here is derived from an EMBL/GenBank/DDBJ whole genome shotgun (WGS) entry which is preliminary data.</text>
</comment>
<dbReference type="AlphaFoldDB" id="A0A820Q6Y5"/>
<protein>
    <recommendedName>
        <fullName evidence="1">Lysophospholipase NTE1-like P-loop domain-containing protein</fullName>
    </recommendedName>
</protein>
<evidence type="ECO:0000313" key="2">
    <source>
        <dbReference type="EMBL" id="CAF4416793.1"/>
    </source>
</evidence>
<reference evidence="2" key="1">
    <citation type="submission" date="2021-02" db="EMBL/GenBank/DDBJ databases">
        <authorList>
            <person name="Nowell W R."/>
        </authorList>
    </citation>
    <scope>NUCLEOTIDE SEQUENCE</scope>
</reference>
<evidence type="ECO:0000313" key="3">
    <source>
        <dbReference type="Proteomes" id="UP000663844"/>
    </source>
</evidence>
<accession>A0A820Q6Y5</accession>
<feature type="non-terminal residue" evidence="2">
    <location>
        <position position="1"/>
    </location>
</feature>
<dbReference type="Pfam" id="PF24179">
    <property type="entry name" value="NTE_Ploop"/>
    <property type="match status" value="1"/>
</dbReference>
<sequence length="47" mass="5379">LGQQEEVHKIVVYQCDKQLTPWTKRSLRKADCILIVGIGWKEPVKGS</sequence>
<name>A0A820Q6Y5_9BILA</name>
<gene>
    <name evidence="2" type="ORF">OXD698_LOCUS52386</name>
</gene>